<proteinExistence type="predicted"/>
<evidence type="ECO:0000313" key="1">
    <source>
        <dbReference type="EMBL" id="PIC55440.1"/>
    </source>
</evidence>
<reference evidence="2" key="1">
    <citation type="submission" date="2017-10" db="EMBL/GenBank/DDBJ databases">
        <title>Rapid genome shrinkage in a self-fertile nematode reveals novel sperm competition proteins.</title>
        <authorList>
            <person name="Yin D."/>
            <person name="Schwarz E.M."/>
            <person name="Thomas C.G."/>
            <person name="Felde R.L."/>
            <person name="Korf I.F."/>
            <person name="Cutter A.D."/>
            <person name="Schartner C.M."/>
            <person name="Ralston E.J."/>
            <person name="Meyer B.J."/>
            <person name="Haag E.S."/>
        </authorList>
    </citation>
    <scope>NUCLEOTIDE SEQUENCE [LARGE SCALE GENOMIC DNA]</scope>
    <source>
        <strain evidence="2">JU1422</strain>
    </source>
</reference>
<sequence>METDTIEDPYLELKPLYGAGEDRCEAVPSHHMIADHRQAFHQFRMPTVTKSYEKANSKRGQTIRNFGRWKQETKSMLYVVTSVS</sequence>
<evidence type="ECO:0000313" key="2">
    <source>
        <dbReference type="Proteomes" id="UP000230233"/>
    </source>
</evidence>
<keyword evidence="2" id="KW-1185">Reference proteome</keyword>
<comment type="caution">
    <text evidence="1">The sequence shown here is derived from an EMBL/GenBank/DDBJ whole genome shotgun (WGS) entry which is preliminary data.</text>
</comment>
<dbReference type="EMBL" id="PDUG01000001">
    <property type="protein sequence ID" value="PIC55440.1"/>
    <property type="molecule type" value="Genomic_DNA"/>
</dbReference>
<name>A0A2G5VUV3_9PELO</name>
<dbReference type="Proteomes" id="UP000230233">
    <property type="component" value="Chromosome I"/>
</dbReference>
<accession>A0A2G5VUV3</accession>
<dbReference type="AlphaFoldDB" id="A0A2G5VUV3"/>
<protein>
    <submittedName>
        <fullName evidence="1">Uncharacterized protein</fullName>
    </submittedName>
</protein>
<organism evidence="1 2">
    <name type="scientific">Caenorhabditis nigoni</name>
    <dbReference type="NCBI Taxonomy" id="1611254"/>
    <lineage>
        <taxon>Eukaryota</taxon>
        <taxon>Metazoa</taxon>
        <taxon>Ecdysozoa</taxon>
        <taxon>Nematoda</taxon>
        <taxon>Chromadorea</taxon>
        <taxon>Rhabditida</taxon>
        <taxon>Rhabditina</taxon>
        <taxon>Rhabditomorpha</taxon>
        <taxon>Rhabditoidea</taxon>
        <taxon>Rhabditidae</taxon>
        <taxon>Peloderinae</taxon>
        <taxon>Caenorhabditis</taxon>
    </lineage>
</organism>
<gene>
    <name evidence="1" type="primary">Cnig_chr_I.g714</name>
    <name evidence="1" type="ORF">B9Z55_000714</name>
</gene>